<evidence type="ECO:0000313" key="2">
    <source>
        <dbReference type="EMBL" id="APF40871.1"/>
    </source>
</evidence>
<gene>
    <name evidence="2" type="ORF">BHE16_07405</name>
</gene>
<sequence>MIESGRSFQHEFAVPVASLRIYERLEAFPAGEQAKILARPDLTNQQIDAAEREEAMQRSIQPDVDPFPKKLDSPYRAVSYPTEEGGFTSYYCPSQLTERVALACAYFDDEMRPSVREAIIPVPARESFSMRAADYFGRSLDDFLREHSASAPITDETLGAETPAEEAEQDSAAFGEGLYSQQSTWGIPTTWFWLIDPAEDVTVVEATHDPQHGLNGDITGARVLVPMSQALARLTYTAASMALHAPQVDLFDDLTDLSRWLGRFSKDSIVEVDYGKLAQYVWPDDSSRDLRDWLEAIEDKDVTTATLAYRRYMSRWLSVRGISRSN</sequence>
<protein>
    <recommendedName>
        <fullName evidence="1">DUF8083 domain-containing protein</fullName>
    </recommendedName>
</protein>
<organism evidence="2 3">
    <name type="scientific">Neomicrococcus aestuarii</name>
    <dbReference type="NCBI Taxonomy" id="556325"/>
    <lineage>
        <taxon>Bacteria</taxon>
        <taxon>Bacillati</taxon>
        <taxon>Actinomycetota</taxon>
        <taxon>Actinomycetes</taxon>
        <taxon>Micrococcales</taxon>
        <taxon>Micrococcaceae</taxon>
        <taxon>Neomicrococcus</taxon>
    </lineage>
</organism>
<evidence type="ECO:0000259" key="1">
    <source>
        <dbReference type="Pfam" id="PF26312"/>
    </source>
</evidence>
<keyword evidence="3" id="KW-1185">Reference proteome</keyword>
<name>A0A1L2ZPD0_9MICC</name>
<dbReference type="RefSeq" id="WP_071894348.1">
    <property type="nucleotide sequence ID" value="NZ_CP018135.1"/>
</dbReference>
<dbReference type="OrthoDB" id="4961314at2"/>
<reference evidence="2 3" key="1">
    <citation type="submission" date="2016-11" db="EMBL/GenBank/DDBJ databases">
        <title>Genome sequencing of Zhihengliuella aestuarii B18 antagonistic to Plasmodiophora brassicae.</title>
        <authorList>
            <person name="Luo Y."/>
        </authorList>
    </citation>
    <scope>NUCLEOTIDE SEQUENCE [LARGE SCALE GENOMIC DNA]</scope>
    <source>
        <strain evidence="2 3">B18</strain>
    </source>
</reference>
<dbReference type="Proteomes" id="UP000183530">
    <property type="component" value="Chromosome"/>
</dbReference>
<evidence type="ECO:0000313" key="3">
    <source>
        <dbReference type="Proteomes" id="UP000183530"/>
    </source>
</evidence>
<accession>A0A1L2ZPD0</accession>
<dbReference type="AlphaFoldDB" id="A0A1L2ZPD0"/>
<dbReference type="Pfam" id="PF26312">
    <property type="entry name" value="DUF8083"/>
    <property type="match status" value="1"/>
</dbReference>
<dbReference type="STRING" id="556325.BHE16_07405"/>
<dbReference type="EMBL" id="CP018135">
    <property type="protein sequence ID" value="APF40871.1"/>
    <property type="molecule type" value="Genomic_DNA"/>
</dbReference>
<proteinExistence type="predicted"/>
<feature type="domain" description="DUF8083" evidence="1">
    <location>
        <begin position="16"/>
        <end position="320"/>
    </location>
</feature>
<dbReference type="KEGG" id="nae:BHE16_07405"/>
<dbReference type="InterPro" id="IPR058396">
    <property type="entry name" value="DUF8083"/>
</dbReference>